<keyword evidence="2" id="KW-0472">Membrane</keyword>
<comment type="caution">
    <text evidence="3">The sequence shown here is derived from an EMBL/GenBank/DDBJ whole genome shotgun (WGS) entry which is preliminary data.</text>
</comment>
<organism evidence="3 4">
    <name type="scientific">Diutina rugosa</name>
    <name type="common">Yeast</name>
    <name type="synonym">Candida rugosa</name>
    <dbReference type="NCBI Taxonomy" id="5481"/>
    <lineage>
        <taxon>Eukaryota</taxon>
        <taxon>Fungi</taxon>
        <taxon>Dikarya</taxon>
        <taxon>Ascomycota</taxon>
        <taxon>Saccharomycotina</taxon>
        <taxon>Pichiomycetes</taxon>
        <taxon>Debaryomycetaceae</taxon>
        <taxon>Diutina</taxon>
    </lineage>
</organism>
<name>A0A642UP91_DIURU</name>
<accession>A0A642UP91</accession>
<keyword evidence="2" id="KW-0812">Transmembrane</keyword>
<dbReference type="Proteomes" id="UP000449547">
    <property type="component" value="Unassembled WGS sequence"/>
</dbReference>
<gene>
    <name evidence="3" type="ORF">DIURU_002674</name>
</gene>
<sequence length="214" mass="23681">MSISDNFVVAPFPEVAAPPHKALRPSPPPLNPPSLSELSDLNNLMAPPPILTKRDGAGVAGYVIIPVAALCVLIFILVHFIHSRRRRQQQGHDHNHDNSHRHVQPLPMSLLHMHGPGHHHRNQETGPDEQGQVYFGTEPAQDPVPLYTKYPTEPPPVYDPKQPTVVRTTDVRDSSANHTNGETGETREVIDDTPAPHYPPRSPPPPIDDSRQHS</sequence>
<evidence type="ECO:0000313" key="3">
    <source>
        <dbReference type="EMBL" id="KAA8902778.1"/>
    </source>
</evidence>
<keyword evidence="2" id="KW-1133">Transmembrane helix</keyword>
<dbReference type="GeneID" id="54781325"/>
<protein>
    <submittedName>
        <fullName evidence="3">Uncharacterized protein</fullName>
    </submittedName>
</protein>
<evidence type="ECO:0000313" key="4">
    <source>
        <dbReference type="Proteomes" id="UP000449547"/>
    </source>
</evidence>
<dbReference type="AlphaFoldDB" id="A0A642UP91"/>
<feature type="region of interest" description="Disordered" evidence="1">
    <location>
        <begin position="109"/>
        <end position="214"/>
    </location>
</feature>
<feature type="transmembrane region" description="Helical" evidence="2">
    <location>
        <begin position="59"/>
        <end position="81"/>
    </location>
</feature>
<keyword evidence="4" id="KW-1185">Reference proteome</keyword>
<reference evidence="3 4" key="1">
    <citation type="submission" date="2019-07" db="EMBL/GenBank/DDBJ databases">
        <title>Genome assembly of two rare yeast pathogens: Diutina rugosa and Trichomonascus ciferrii.</title>
        <authorList>
            <person name="Mixao V."/>
            <person name="Saus E."/>
            <person name="Hansen A."/>
            <person name="Lass-Flor C."/>
            <person name="Gabaldon T."/>
        </authorList>
    </citation>
    <scope>NUCLEOTIDE SEQUENCE [LARGE SCALE GENOMIC DNA]</scope>
    <source>
        <strain evidence="3 4">CBS 613</strain>
    </source>
</reference>
<dbReference type="VEuPathDB" id="FungiDB:DIURU_002674"/>
<evidence type="ECO:0000256" key="1">
    <source>
        <dbReference type="SAM" id="MobiDB-lite"/>
    </source>
</evidence>
<proteinExistence type="predicted"/>
<feature type="compositionally biased region" description="Pro residues" evidence="1">
    <location>
        <begin position="196"/>
        <end position="207"/>
    </location>
</feature>
<evidence type="ECO:0000256" key="2">
    <source>
        <dbReference type="SAM" id="Phobius"/>
    </source>
</evidence>
<dbReference type="RefSeq" id="XP_034012526.1">
    <property type="nucleotide sequence ID" value="XM_034155351.1"/>
</dbReference>
<dbReference type="EMBL" id="SWFT01000082">
    <property type="protein sequence ID" value="KAA8902778.1"/>
    <property type="molecule type" value="Genomic_DNA"/>
</dbReference>